<evidence type="ECO:0000256" key="1">
    <source>
        <dbReference type="ARBA" id="ARBA00003237"/>
    </source>
</evidence>
<evidence type="ECO:0000256" key="11">
    <source>
        <dbReference type="PIRNR" id="PIRNR006250"/>
    </source>
</evidence>
<evidence type="ECO:0000256" key="3">
    <source>
        <dbReference type="ARBA" id="ARBA00009400"/>
    </source>
</evidence>
<dbReference type="EMBL" id="CP041692">
    <property type="protein sequence ID" value="QDP98012.1"/>
    <property type="molecule type" value="Genomic_DNA"/>
</dbReference>
<dbReference type="Gene3D" id="3.90.1170.20">
    <property type="entry name" value="Quinolinate phosphoribosyl transferase, N-terminal domain"/>
    <property type="match status" value="1"/>
</dbReference>
<dbReference type="FunFam" id="3.20.20.70:FF:000030">
    <property type="entry name" value="Nicotinate-nucleotide pyrophosphorylase, carboxylating"/>
    <property type="match status" value="1"/>
</dbReference>
<feature type="binding site" evidence="12">
    <location>
        <position position="174"/>
    </location>
    <ligand>
        <name>substrate</name>
    </ligand>
</feature>
<evidence type="ECO:0000256" key="9">
    <source>
        <dbReference type="ARBA" id="ARBA00033102"/>
    </source>
</evidence>
<keyword evidence="7 11" id="KW-0328">Glycosyltransferase</keyword>
<comment type="pathway">
    <text evidence="2">Cofactor biosynthesis; NAD(+) biosynthesis; nicotinate D-ribonucleotide from quinolinate: step 1/1.</text>
</comment>
<dbReference type="Pfam" id="PF02749">
    <property type="entry name" value="QRPTase_N"/>
    <property type="match status" value="1"/>
</dbReference>
<dbReference type="UniPathway" id="UPA00253">
    <property type="reaction ID" value="UER00331"/>
</dbReference>
<dbReference type="Pfam" id="PF01729">
    <property type="entry name" value="QRPTase_C"/>
    <property type="match status" value="1"/>
</dbReference>
<dbReference type="InterPro" id="IPR004393">
    <property type="entry name" value="NadC"/>
</dbReference>
<feature type="binding site" evidence="12">
    <location>
        <position position="234"/>
    </location>
    <ligand>
        <name>substrate</name>
    </ligand>
</feature>
<dbReference type="PANTHER" id="PTHR32179:SF3">
    <property type="entry name" value="NICOTINATE-NUCLEOTIDE PYROPHOSPHORYLASE [CARBOXYLATING]"/>
    <property type="match status" value="1"/>
</dbReference>
<dbReference type="NCBIfam" id="TIGR00078">
    <property type="entry name" value="nadC"/>
    <property type="match status" value="1"/>
</dbReference>
<dbReference type="GO" id="GO:0004514">
    <property type="term" value="F:nicotinate-nucleotide diphosphorylase (carboxylating) activity"/>
    <property type="evidence" value="ECO:0007669"/>
    <property type="project" value="UniProtKB-EC"/>
</dbReference>
<dbReference type="InterPro" id="IPR027277">
    <property type="entry name" value="NadC/ModD"/>
</dbReference>
<keyword evidence="16" id="KW-1185">Reference proteome</keyword>
<evidence type="ECO:0000256" key="10">
    <source>
        <dbReference type="ARBA" id="ARBA00047445"/>
    </source>
</evidence>
<dbReference type="SUPFAM" id="SSF54675">
    <property type="entry name" value="Nicotinate/Quinolinate PRTase N-terminal domain-like"/>
    <property type="match status" value="1"/>
</dbReference>
<evidence type="ECO:0000256" key="2">
    <source>
        <dbReference type="ARBA" id="ARBA00004893"/>
    </source>
</evidence>
<feature type="domain" description="Quinolinate phosphoribosyl transferase N-terminal" evidence="14">
    <location>
        <begin position="38"/>
        <end position="127"/>
    </location>
</feature>
<evidence type="ECO:0000313" key="16">
    <source>
        <dbReference type="Proteomes" id="UP000319263"/>
    </source>
</evidence>
<comment type="function">
    <text evidence="1">Involved in the catabolism of quinolinic acid (QA).</text>
</comment>
<dbReference type="AlphaFoldDB" id="A0A516Q3R0"/>
<protein>
    <recommendedName>
        <fullName evidence="5">Nicotinate-nucleotide pyrophosphorylase [carboxylating]</fullName>
        <ecNumber evidence="4">2.4.2.19</ecNumber>
    </recommendedName>
    <alternativeName>
        <fullName evidence="9">Quinolinate phosphoribosyltransferase [decarboxylating]</fullName>
    </alternativeName>
</protein>
<keyword evidence="6" id="KW-0662">Pyridine nucleotide biosynthesis</keyword>
<dbReference type="OrthoDB" id="9782546at2"/>
<dbReference type="SUPFAM" id="SSF51690">
    <property type="entry name" value="Nicotinate/Quinolinate PRTase C-terminal domain-like"/>
    <property type="match status" value="1"/>
</dbReference>
<evidence type="ECO:0000259" key="13">
    <source>
        <dbReference type="Pfam" id="PF01729"/>
    </source>
</evidence>
<evidence type="ECO:0000256" key="6">
    <source>
        <dbReference type="ARBA" id="ARBA00022642"/>
    </source>
</evidence>
<dbReference type="InterPro" id="IPR002638">
    <property type="entry name" value="Quinolinate_PRibosylTrfase_C"/>
</dbReference>
<dbReference type="CDD" id="cd01572">
    <property type="entry name" value="QPRTase"/>
    <property type="match status" value="1"/>
</dbReference>
<evidence type="ECO:0000313" key="15">
    <source>
        <dbReference type="EMBL" id="QDP98012.1"/>
    </source>
</evidence>
<accession>A0A516Q3R0</accession>
<dbReference type="RefSeq" id="WP_143987959.1">
    <property type="nucleotide sequence ID" value="NZ_CP041692.1"/>
</dbReference>
<name>A0A516Q3R0_9ACTN</name>
<dbReference type="KEGG" id="mik:FOE78_20810"/>
<keyword evidence="8 11" id="KW-0808">Transferase</keyword>
<reference evidence="15 16" key="1">
    <citation type="submission" date="2019-07" db="EMBL/GenBank/DDBJ databases">
        <title>Microlunatus dokdonensis sp. nov. isolated from the rhizospheric soil of the wild plant Elymus tsukushiensis.</title>
        <authorList>
            <person name="Ghim S.-Y."/>
            <person name="Hwang Y.-J."/>
            <person name="Son J.-S."/>
            <person name="Shin J.-H."/>
        </authorList>
    </citation>
    <scope>NUCLEOTIDE SEQUENCE [LARGE SCALE GENOMIC DNA]</scope>
    <source>
        <strain evidence="15 16">KUDC0627</strain>
    </source>
</reference>
<feature type="binding site" evidence="12">
    <location>
        <begin position="150"/>
        <end position="152"/>
    </location>
    <ligand>
        <name>substrate</name>
    </ligand>
</feature>
<feature type="binding site" evidence="12">
    <location>
        <begin position="258"/>
        <end position="260"/>
    </location>
    <ligand>
        <name>substrate</name>
    </ligand>
</feature>
<evidence type="ECO:0000256" key="4">
    <source>
        <dbReference type="ARBA" id="ARBA00011944"/>
    </source>
</evidence>
<proteinExistence type="inferred from homology"/>
<feature type="binding site" evidence="12">
    <location>
        <position position="184"/>
    </location>
    <ligand>
        <name>substrate</name>
    </ligand>
</feature>
<feature type="binding site" evidence="12">
    <location>
        <position position="213"/>
    </location>
    <ligand>
        <name>substrate</name>
    </ligand>
</feature>
<dbReference type="InterPro" id="IPR022412">
    <property type="entry name" value="Quinolinate_PRibosylTrfase_N"/>
</dbReference>
<sequence>MSTEVDLEQLAGAAGLKVDHVREVARRTLAEDLQWGPDITTRATIGVDQRGTADVVSRQHGTLAGLPVAIAVLHQLAADHNTELIIDVIAADGDRLQPGSLVLTVSGPLRTLLTAERSMLNLLGQLSGVATATAQWVDAIGDHQCSVRDTRKTVPGLRILQKYAVRCGGGVNHRMGLGDAALIKDNHVAAAGSIKAAFDAVRDSNPSIPLEIECDTLDQVRDALAAGADLILLDNMDTDQLRAAVKLAEPYQAKLEASGGLTLAGAAAVAATGVDYIAVGALTHSAPVLDLGFDLRA</sequence>
<dbReference type="EC" id="2.4.2.19" evidence="4"/>
<feature type="binding site" evidence="12">
    <location>
        <begin position="279"/>
        <end position="281"/>
    </location>
    <ligand>
        <name>substrate</name>
    </ligand>
</feature>
<evidence type="ECO:0000256" key="8">
    <source>
        <dbReference type="ARBA" id="ARBA00022679"/>
    </source>
</evidence>
<dbReference type="GO" id="GO:0009435">
    <property type="term" value="P:NAD+ biosynthetic process"/>
    <property type="evidence" value="ECO:0007669"/>
    <property type="project" value="UniProtKB-UniPathway"/>
</dbReference>
<feature type="domain" description="Quinolinate phosphoribosyl transferase C-terminal" evidence="13">
    <location>
        <begin position="129"/>
        <end position="293"/>
    </location>
</feature>
<feature type="binding site" evidence="12">
    <location>
        <position position="117"/>
    </location>
    <ligand>
        <name>substrate</name>
    </ligand>
</feature>
<dbReference type="InterPro" id="IPR013785">
    <property type="entry name" value="Aldolase_TIM"/>
</dbReference>
<organism evidence="15 16">
    <name type="scientific">Microlunatus elymi</name>
    <dbReference type="NCBI Taxonomy" id="2596828"/>
    <lineage>
        <taxon>Bacteria</taxon>
        <taxon>Bacillati</taxon>
        <taxon>Actinomycetota</taxon>
        <taxon>Actinomycetes</taxon>
        <taxon>Propionibacteriales</taxon>
        <taxon>Propionibacteriaceae</taxon>
        <taxon>Microlunatus</taxon>
    </lineage>
</organism>
<dbReference type="PIRSF" id="PIRSF006250">
    <property type="entry name" value="NadC_ModD"/>
    <property type="match status" value="1"/>
</dbReference>
<dbReference type="InterPro" id="IPR037128">
    <property type="entry name" value="Quinolinate_PRibosylTase_N_sf"/>
</dbReference>
<comment type="catalytic activity">
    <reaction evidence="10">
        <text>nicotinate beta-D-ribonucleotide + CO2 + diphosphate = quinolinate + 5-phospho-alpha-D-ribose 1-diphosphate + 2 H(+)</text>
        <dbReference type="Rhea" id="RHEA:12733"/>
        <dbReference type="ChEBI" id="CHEBI:15378"/>
        <dbReference type="ChEBI" id="CHEBI:16526"/>
        <dbReference type="ChEBI" id="CHEBI:29959"/>
        <dbReference type="ChEBI" id="CHEBI:33019"/>
        <dbReference type="ChEBI" id="CHEBI:57502"/>
        <dbReference type="ChEBI" id="CHEBI:58017"/>
        <dbReference type="EC" id="2.4.2.19"/>
    </reaction>
</comment>
<gene>
    <name evidence="15" type="ORF">FOE78_20810</name>
</gene>
<dbReference type="PANTHER" id="PTHR32179">
    <property type="entry name" value="NICOTINATE-NUCLEOTIDE PYROPHOSPHORYLASE [CARBOXYLATING]"/>
    <property type="match status" value="1"/>
</dbReference>
<dbReference type="GO" id="GO:0005737">
    <property type="term" value="C:cytoplasm"/>
    <property type="evidence" value="ECO:0007669"/>
    <property type="project" value="TreeGrafter"/>
</dbReference>
<evidence type="ECO:0000256" key="12">
    <source>
        <dbReference type="PIRSR" id="PIRSR006250-1"/>
    </source>
</evidence>
<dbReference type="Proteomes" id="UP000319263">
    <property type="component" value="Chromosome"/>
</dbReference>
<dbReference type="Gene3D" id="3.20.20.70">
    <property type="entry name" value="Aldolase class I"/>
    <property type="match status" value="1"/>
</dbReference>
<evidence type="ECO:0000259" key="14">
    <source>
        <dbReference type="Pfam" id="PF02749"/>
    </source>
</evidence>
<evidence type="ECO:0000256" key="7">
    <source>
        <dbReference type="ARBA" id="ARBA00022676"/>
    </source>
</evidence>
<dbReference type="InterPro" id="IPR036068">
    <property type="entry name" value="Nicotinate_pribotase-like_C"/>
</dbReference>
<comment type="similarity">
    <text evidence="3 11">Belongs to the NadC/ModD family.</text>
</comment>
<dbReference type="GO" id="GO:0034213">
    <property type="term" value="P:quinolinate catabolic process"/>
    <property type="evidence" value="ECO:0007669"/>
    <property type="project" value="TreeGrafter"/>
</dbReference>
<evidence type="ECO:0000256" key="5">
    <source>
        <dbReference type="ARBA" id="ARBA00020990"/>
    </source>
</evidence>